<comment type="similarity">
    <text evidence="1">Belongs to the low molecular weight phosphotyrosine protein phosphatase family.</text>
</comment>
<dbReference type="Gene3D" id="3.40.50.2300">
    <property type="match status" value="1"/>
</dbReference>
<dbReference type="PATRIC" id="fig|1094508.3.peg.320"/>
<evidence type="ECO:0000256" key="2">
    <source>
        <dbReference type="ARBA" id="ARBA00022801"/>
    </source>
</evidence>
<keyword evidence="7" id="KW-1185">Reference proteome</keyword>
<name>I3VS53_THESW</name>
<protein>
    <submittedName>
        <fullName evidence="6">Protein tyrosine phosphatase</fullName>
    </submittedName>
</protein>
<evidence type="ECO:0000313" key="7">
    <source>
        <dbReference type="Proteomes" id="UP000006178"/>
    </source>
</evidence>
<keyword evidence="2" id="KW-0378">Hydrolase</keyword>
<dbReference type="PRINTS" id="PR00719">
    <property type="entry name" value="LMWPTPASE"/>
</dbReference>
<keyword evidence="3" id="KW-0904">Protein phosphatase</keyword>
<feature type="active site" description="Nucleophile" evidence="4">
    <location>
        <position position="7"/>
    </location>
</feature>
<feature type="active site" description="Proton donor" evidence="4">
    <location>
        <position position="119"/>
    </location>
</feature>
<dbReference type="Pfam" id="PF01451">
    <property type="entry name" value="LMWPc"/>
    <property type="match status" value="1"/>
</dbReference>
<dbReference type="InterPro" id="IPR050438">
    <property type="entry name" value="LMW_PTPase"/>
</dbReference>
<evidence type="ECO:0000313" key="6">
    <source>
        <dbReference type="EMBL" id="AFK85348.1"/>
    </source>
</evidence>
<accession>I3VS53</accession>
<dbReference type="SMART" id="SM00226">
    <property type="entry name" value="LMWPc"/>
    <property type="match status" value="1"/>
</dbReference>
<dbReference type="SUPFAM" id="SSF52788">
    <property type="entry name" value="Phosphotyrosine protein phosphatases I"/>
    <property type="match status" value="1"/>
</dbReference>
<dbReference type="InterPro" id="IPR017867">
    <property type="entry name" value="Tyr_phospatase_low_mol_wt"/>
</dbReference>
<gene>
    <name evidence="6" type="ordered locus">Tsac_0318</name>
</gene>
<dbReference type="eggNOG" id="COG0394">
    <property type="taxonomic scope" value="Bacteria"/>
</dbReference>
<feature type="active site" description="Nucleophile" evidence="4">
    <location>
        <position position="13"/>
    </location>
</feature>
<evidence type="ECO:0000256" key="4">
    <source>
        <dbReference type="PIRSR" id="PIRSR617867-1"/>
    </source>
</evidence>
<feature type="domain" description="Phosphotyrosine protein phosphatase I" evidence="5">
    <location>
        <begin position="1"/>
        <end position="145"/>
    </location>
</feature>
<reference evidence="6 7" key="1">
    <citation type="journal article" date="2014" name="Appl. Environ. Microbiol.">
        <title>Profile of Secreted Hydrolases, Associated Proteins, and SlpA in Thermoanaerobacterium saccharolyticum during the Degradation of Hemicellulose.</title>
        <authorList>
            <person name="Currie D.H."/>
            <person name="Guss A.M."/>
            <person name="Herring C.D."/>
            <person name="Giannone R.J."/>
            <person name="Johnson C.M."/>
            <person name="Lankford P.K."/>
            <person name="Brown S.D."/>
            <person name="Hettich R.L."/>
            <person name="Lynd L.R."/>
        </authorList>
    </citation>
    <scope>NUCLEOTIDE SEQUENCE [LARGE SCALE GENOMIC DNA]</scope>
    <source>
        <strain evidence="7">DSM 8691 / JW/SL-YS485</strain>
    </source>
</reference>
<dbReference type="PANTHER" id="PTHR11717:SF31">
    <property type="entry name" value="LOW MOLECULAR WEIGHT PROTEIN-TYROSINE-PHOSPHATASE ETP-RELATED"/>
    <property type="match status" value="1"/>
</dbReference>
<sequence>MKILFVCTGNTCRSSMAEGIFNHIAKEKGISHVAESAGTMTYDGLPATDEAIKVLKDQYGIDISNHKSRSIKKEHIKDADLVLTMTASQREFILKRHPEFADKVFTLNEFADKSGDIEDPFGRGLDVYKKTAEEIYASIMRIIEKL</sequence>
<dbReference type="BioCyc" id="TSAC1094508:GLMA-317-MONOMER"/>
<dbReference type="KEGG" id="tsh:Tsac_0318"/>
<evidence type="ECO:0000259" key="5">
    <source>
        <dbReference type="SMART" id="SM00226"/>
    </source>
</evidence>
<dbReference type="RefSeq" id="WP_014757270.1">
    <property type="nucleotide sequence ID" value="NC_017992.1"/>
</dbReference>
<dbReference type="AlphaFoldDB" id="I3VS53"/>
<dbReference type="GO" id="GO:0004725">
    <property type="term" value="F:protein tyrosine phosphatase activity"/>
    <property type="evidence" value="ECO:0007669"/>
    <property type="project" value="InterPro"/>
</dbReference>
<dbReference type="CDD" id="cd16344">
    <property type="entry name" value="LMWPAP"/>
    <property type="match status" value="1"/>
</dbReference>
<dbReference type="EMBL" id="CP003184">
    <property type="protein sequence ID" value="AFK85348.1"/>
    <property type="molecule type" value="Genomic_DNA"/>
</dbReference>
<dbReference type="InterPro" id="IPR023485">
    <property type="entry name" value="Ptyr_pPase"/>
</dbReference>
<dbReference type="Proteomes" id="UP000006178">
    <property type="component" value="Chromosome"/>
</dbReference>
<dbReference type="InterPro" id="IPR036196">
    <property type="entry name" value="Ptyr_pPase_sf"/>
</dbReference>
<dbReference type="PANTHER" id="PTHR11717">
    <property type="entry name" value="LOW MOLECULAR WEIGHT PROTEIN TYROSINE PHOSPHATASE"/>
    <property type="match status" value="1"/>
</dbReference>
<evidence type="ECO:0000256" key="3">
    <source>
        <dbReference type="ARBA" id="ARBA00022912"/>
    </source>
</evidence>
<dbReference type="STRING" id="1094508.Tsac_0318"/>
<organism evidence="6 7">
    <name type="scientific">Thermoanaerobacterium saccharolyticum (strain DSM 8691 / JW/SL-YS485)</name>
    <dbReference type="NCBI Taxonomy" id="1094508"/>
    <lineage>
        <taxon>Bacteria</taxon>
        <taxon>Bacillati</taxon>
        <taxon>Bacillota</taxon>
        <taxon>Clostridia</taxon>
        <taxon>Thermoanaerobacterales</taxon>
        <taxon>Thermoanaerobacteraceae</taxon>
        <taxon>Thermoanaerobacterium</taxon>
    </lineage>
</organism>
<evidence type="ECO:0000256" key="1">
    <source>
        <dbReference type="ARBA" id="ARBA00011063"/>
    </source>
</evidence>
<proteinExistence type="inferred from homology"/>